<feature type="region of interest" description="Disordered" evidence="1">
    <location>
        <begin position="1"/>
        <end position="40"/>
    </location>
</feature>
<evidence type="ECO:0000313" key="3">
    <source>
        <dbReference type="Proteomes" id="UP001327560"/>
    </source>
</evidence>
<name>A0AAQ3QBK7_9LILI</name>
<organism evidence="2 3">
    <name type="scientific">Canna indica</name>
    <name type="common">Indian-shot</name>
    <dbReference type="NCBI Taxonomy" id="4628"/>
    <lineage>
        <taxon>Eukaryota</taxon>
        <taxon>Viridiplantae</taxon>
        <taxon>Streptophyta</taxon>
        <taxon>Embryophyta</taxon>
        <taxon>Tracheophyta</taxon>
        <taxon>Spermatophyta</taxon>
        <taxon>Magnoliopsida</taxon>
        <taxon>Liliopsida</taxon>
        <taxon>Zingiberales</taxon>
        <taxon>Cannaceae</taxon>
        <taxon>Canna</taxon>
    </lineage>
</organism>
<feature type="compositionally biased region" description="Low complexity" evidence="1">
    <location>
        <begin position="18"/>
        <end position="27"/>
    </location>
</feature>
<keyword evidence="3" id="KW-1185">Reference proteome</keyword>
<dbReference type="Proteomes" id="UP001327560">
    <property type="component" value="Chromosome 3"/>
</dbReference>
<sequence length="90" mass="9963">MSFSETESEKHDGFDETSSSSSSSSASLNRELKKGGGDELTQLRLLRSPMEPWNHGRTAAPSSLRQRVLSDVGPFQLPCTHMTSPRHVLY</sequence>
<proteinExistence type="predicted"/>
<dbReference type="AlphaFoldDB" id="A0AAQ3QBK7"/>
<dbReference type="EMBL" id="CP136892">
    <property type="protein sequence ID" value="WOL02580.1"/>
    <property type="molecule type" value="Genomic_DNA"/>
</dbReference>
<evidence type="ECO:0000313" key="2">
    <source>
        <dbReference type="EMBL" id="WOL02580.1"/>
    </source>
</evidence>
<evidence type="ECO:0000256" key="1">
    <source>
        <dbReference type="SAM" id="MobiDB-lite"/>
    </source>
</evidence>
<gene>
    <name evidence="2" type="ORF">Cni_G11299</name>
</gene>
<accession>A0AAQ3QBK7</accession>
<protein>
    <submittedName>
        <fullName evidence="2">Uncharacterized protein</fullName>
    </submittedName>
</protein>
<reference evidence="2 3" key="1">
    <citation type="submission" date="2023-10" db="EMBL/GenBank/DDBJ databases">
        <title>Chromosome-scale genome assembly provides insights into flower coloration mechanisms of Canna indica.</title>
        <authorList>
            <person name="Li C."/>
        </authorList>
    </citation>
    <scope>NUCLEOTIDE SEQUENCE [LARGE SCALE GENOMIC DNA]</scope>
    <source>
        <tissue evidence="2">Flower</tissue>
    </source>
</reference>